<evidence type="ECO:0000259" key="9">
    <source>
        <dbReference type="SMART" id="SM00382"/>
    </source>
</evidence>
<feature type="domain" description="MIT" evidence="10">
    <location>
        <begin position="35"/>
        <end position="112"/>
    </location>
</feature>
<gene>
    <name evidence="11" type="ORF">PLBR_LOCUS843</name>
</gene>
<evidence type="ECO:0000313" key="12">
    <source>
        <dbReference type="Proteomes" id="UP000290189"/>
    </source>
</evidence>
<dbReference type="FunFam" id="1.10.8.60:FF:000015">
    <property type="entry name" value="vacuolar protein sorting-associated protein 4A"/>
    <property type="match status" value="1"/>
</dbReference>
<feature type="domain" description="AAA+ ATPase" evidence="9">
    <location>
        <begin position="181"/>
        <end position="316"/>
    </location>
</feature>
<evidence type="ECO:0000256" key="1">
    <source>
        <dbReference type="ARBA" id="ARBA00004481"/>
    </source>
</evidence>
<dbReference type="PROSITE" id="PS00674">
    <property type="entry name" value="AAA"/>
    <property type="match status" value="1"/>
</dbReference>
<reference evidence="11 12" key="1">
    <citation type="submission" date="2018-03" db="EMBL/GenBank/DDBJ databases">
        <authorList>
            <person name="Fogelqvist J."/>
        </authorList>
    </citation>
    <scope>NUCLEOTIDE SEQUENCE [LARGE SCALE GENOMIC DNA]</scope>
</reference>
<evidence type="ECO:0000256" key="3">
    <source>
        <dbReference type="ARBA" id="ARBA00022741"/>
    </source>
</evidence>
<evidence type="ECO:0000256" key="7">
    <source>
        <dbReference type="RuleBase" id="RU003651"/>
    </source>
</evidence>
<evidence type="ECO:0000313" key="11">
    <source>
        <dbReference type="EMBL" id="SPQ93628.1"/>
    </source>
</evidence>
<comment type="subcellular location">
    <subcellularLocation>
        <location evidence="1">Endosome membrane</location>
        <topology evidence="1">Peripheral membrane protein</topology>
    </subcellularLocation>
</comment>
<dbReference type="Pfam" id="PF09336">
    <property type="entry name" value="Vps4_C"/>
    <property type="match status" value="1"/>
</dbReference>
<dbReference type="InterPro" id="IPR027417">
    <property type="entry name" value="P-loop_NTPase"/>
</dbReference>
<dbReference type="Gene3D" id="3.40.50.300">
    <property type="entry name" value="P-loop containing nucleotide triphosphate hydrolases"/>
    <property type="match status" value="1"/>
</dbReference>
<dbReference type="PANTHER" id="PTHR23074:SF83">
    <property type="entry name" value="VACUOLAR PROTEIN SORTING-ASSOCIATED PROTEIN 4A"/>
    <property type="match status" value="1"/>
</dbReference>
<dbReference type="FunFam" id="3.40.50.300:FF:000043">
    <property type="entry name" value="Vacuolar protein sorting-associated protein 4"/>
    <property type="match status" value="1"/>
</dbReference>
<keyword evidence="4" id="KW-0967">Endosome</keyword>
<dbReference type="EMBL" id="OVEO01000001">
    <property type="protein sequence ID" value="SPQ93628.1"/>
    <property type="molecule type" value="Genomic_DNA"/>
</dbReference>
<evidence type="ECO:0000256" key="6">
    <source>
        <dbReference type="ARBA" id="ARBA00023136"/>
    </source>
</evidence>
<geneLocation type="mitochondrion" evidence="11"/>
<evidence type="ECO:0000256" key="8">
    <source>
        <dbReference type="SAM" id="MobiDB-lite"/>
    </source>
</evidence>
<keyword evidence="5 7" id="KW-0067">ATP-binding</keyword>
<dbReference type="Proteomes" id="UP000290189">
    <property type="component" value="Unassembled WGS sequence"/>
</dbReference>
<dbReference type="GO" id="GO:0016197">
    <property type="term" value="P:endosomal transport"/>
    <property type="evidence" value="ECO:0007669"/>
    <property type="project" value="TreeGrafter"/>
</dbReference>
<dbReference type="Gene3D" id="1.20.58.80">
    <property type="entry name" value="Phosphotransferase system, lactose/cellobiose-type IIA subunit"/>
    <property type="match status" value="1"/>
</dbReference>
<evidence type="ECO:0000256" key="5">
    <source>
        <dbReference type="ARBA" id="ARBA00022840"/>
    </source>
</evidence>
<comment type="similarity">
    <text evidence="2 7">Belongs to the AAA ATPase family.</text>
</comment>
<dbReference type="GO" id="GO:0005524">
    <property type="term" value="F:ATP binding"/>
    <property type="evidence" value="ECO:0007669"/>
    <property type="project" value="UniProtKB-KW"/>
</dbReference>
<evidence type="ECO:0000256" key="4">
    <source>
        <dbReference type="ARBA" id="ARBA00022753"/>
    </source>
</evidence>
<proteinExistence type="inferred from homology"/>
<dbReference type="InterPro" id="IPR003959">
    <property type="entry name" value="ATPase_AAA_core"/>
</dbReference>
<dbReference type="GO" id="GO:0010008">
    <property type="term" value="C:endosome membrane"/>
    <property type="evidence" value="ECO:0007669"/>
    <property type="project" value="UniProtKB-SubCell"/>
</dbReference>
<evidence type="ECO:0000256" key="2">
    <source>
        <dbReference type="ARBA" id="ARBA00006914"/>
    </source>
</evidence>
<sequence length="453" mass="49561">MGPSVSSREASRRVNIGCPNRRGVGHGGGRSAMGDTNFINQGIDFIKEAVAKDKADDLQGAFTLYSKGLEYLVTGLKYERNPKAKAMIESKITEYMTRAEEIKKQLAEPAAPKKKAVAGGSDDDDKDKAKFKAALSQAIVSEKPNVKWDDIAGLEQAKSLLKESVILPIKFPQLFTGKRTPWRGILLYGPPGTGKSYLAKAVATEADSTFFSVSSSDLVSKYVGDSERLVKQLFEMAREAKPSIIFIDEIDSLCGNRTDGEADSSRRVKTEFLVQMQGVGHSNEGVLVLGATNTPWDLDPAIRRRFEKRIYIPLPDAAAREVMFRVHLGSTPNNLVDSDFRDLGTMSAGLSGSDISGVVRDALMEPIRSLQLATHFKKIRDPSGARPYLLTPCAPSHAGAIEMDLFSIKSEDLCPMDVTAEDFRRMTLAAKPSVGEADLARYVQWTEEFGQEG</sequence>
<dbReference type="GO" id="GO:0007033">
    <property type="term" value="P:vacuole organization"/>
    <property type="evidence" value="ECO:0007669"/>
    <property type="project" value="TreeGrafter"/>
</dbReference>
<dbReference type="InterPro" id="IPR050304">
    <property type="entry name" value="MT-severing_AAA_ATPase"/>
</dbReference>
<dbReference type="AlphaFoldDB" id="A0A3P3Y0A2"/>
<keyword evidence="6" id="KW-0472">Membrane</keyword>
<evidence type="ECO:0000259" key="10">
    <source>
        <dbReference type="SMART" id="SM00745"/>
    </source>
</evidence>
<dbReference type="SUPFAM" id="SSF116846">
    <property type="entry name" value="MIT domain"/>
    <property type="match status" value="1"/>
</dbReference>
<name>A0A3P3Y0A2_PLABS</name>
<dbReference type="Gene3D" id="1.10.8.60">
    <property type="match status" value="1"/>
</dbReference>
<evidence type="ECO:0008006" key="13">
    <source>
        <dbReference type="Google" id="ProtNLM"/>
    </source>
</evidence>
<accession>A0A3P3Y0A2</accession>
<feature type="region of interest" description="Disordered" evidence="8">
    <location>
        <begin position="1"/>
        <end position="29"/>
    </location>
</feature>
<dbReference type="PANTHER" id="PTHR23074">
    <property type="entry name" value="AAA DOMAIN-CONTAINING"/>
    <property type="match status" value="1"/>
</dbReference>
<dbReference type="SMART" id="SM00745">
    <property type="entry name" value="MIT"/>
    <property type="match status" value="1"/>
</dbReference>
<dbReference type="SMART" id="SM00382">
    <property type="entry name" value="AAA"/>
    <property type="match status" value="1"/>
</dbReference>
<keyword evidence="11" id="KW-0496">Mitochondrion</keyword>
<protein>
    <recommendedName>
        <fullName evidence="13">Vesicle-fusing ATPase</fullName>
    </recommendedName>
</protein>
<dbReference type="Pfam" id="PF04212">
    <property type="entry name" value="MIT"/>
    <property type="match status" value="1"/>
</dbReference>
<dbReference type="SUPFAM" id="SSF52540">
    <property type="entry name" value="P-loop containing nucleoside triphosphate hydrolases"/>
    <property type="match status" value="1"/>
</dbReference>
<feature type="region of interest" description="Disordered" evidence="8">
    <location>
        <begin position="107"/>
        <end position="126"/>
    </location>
</feature>
<dbReference type="InterPro" id="IPR003593">
    <property type="entry name" value="AAA+_ATPase"/>
</dbReference>
<dbReference type="CDD" id="cd19521">
    <property type="entry name" value="RecA-like_VPS4"/>
    <property type="match status" value="1"/>
</dbReference>
<keyword evidence="3 7" id="KW-0547">Nucleotide-binding</keyword>
<dbReference type="InterPro" id="IPR007330">
    <property type="entry name" value="MIT_dom"/>
</dbReference>
<dbReference type="Pfam" id="PF00004">
    <property type="entry name" value="AAA"/>
    <property type="match status" value="1"/>
</dbReference>
<organism evidence="11 12">
    <name type="scientific">Plasmodiophora brassicae</name>
    <name type="common">Clubroot disease agent</name>
    <dbReference type="NCBI Taxonomy" id="37360"/>
    <lineage>
        <taxon>Eukaryota</taxon>
        <taxon>Sar</taxon>
        <taxon>Rhizaria</taxon>
        <taxon>Endomyxa</taxon>
        <taxon>Phytomyxea</taxon>
        <taxon>Plasmodiophorida</taxon>
        <taxon>Plasmodiophoridae</taxon>
        <taxon>Plasmodiophora</taxon>
    </lineage>
</organism>
<dbReference type="GO" id="GO:0016887">
    <property type="term" value="F:ATP hydrolysis activity"/>
    <property type="evidence" value="ECO:0007669"/>
    <property type="project" value="InterPro"/>
</dbReference>
<dbReference type="InterPro" id="IPR003960">
    <property type="entry name" value="ATPase_AAA_CS"/>
</dbReference>
<dbReference type="InterPro" id="IPR015415">
    <property type="entry name" value="Spast_Vps4_C"/>
</dbReference>
<dbReference type="InterPro" id="IPR036181">
    <property type="entry name" value="MIT_dom_sf"/>
</dbReference>